<gene>
    <name evidence="4" type="primary">lepB</name>
    <name evidence="4" type="ORF">Mco01_41980</name>
</gene>
<comment type="caution">
    <text evidence="4">The sequence shown here is derived from an EMBL/GenBank/DDBJ whole genome shotgun (WGS) entry which is preliminary data.</text>
</comment>
<sequence>MRRFVMLLLFLAVAAGLVAARRRFVVVRVAGTSMVPTYQPGDRVLLRRGGRVALRRGQVVVFRRVQPDGARSSGRDLRGTEWLIKRIAATPGDGVPAEVAARVQAGPDDVVPAGRLVVLGDGPISRDSRHWGYLPVNEVLGVVVRRLS</sequence>
<dbReference type="PANTHER" id="PTHR43390:SF1">
    <property type="entry name" value="CHLOROPLAST PROCESSING PEPTIDASE"/>
    <property type="match status" value="1"/>
</dbReference>
<dbReference type="PANTHER" id="PTHR43390">
    <property type="entry name" value="SIGNAL PEPTIDASE I"/>
    <property type="match status" value="1"/>
</dbReference>
<dbReference type="SUPFAM" id="SSF51306">
    <property type="entry name" value="LexA/Signal peptidase"/>
    <property type="match status" value="1"/>
</dbReference>
<evidence type="ECO:0000313" key="4">
    <source>
        <dbReference type="EMBL" id="GIH41198.1"/>
    </source>
</evidence>
<protein>
    <submittedName>
        <fullName evidence="4">S26 family signal peptidase</fullName>
    </submittedName>
</protein>
<evidence type="ECO:0000313" key="5">
    <source>
        <dbReference type="Proteomes" id="UP000603904"/>
    </source>
</evidence>
<dbReference type="PRINTS" id="PR00727">
    <property type="entry name" value="LEADERPTASE"/>
</dbReference>
<dbReference type="Gene3D" id="2.10.109.10">
    <property type="entry name" value="Umud Fragment, subunit A"/>
    <property type="match status" value="1"/>
</dbReference>
<dbReference type="InterPro" id="IPR000223">
    <property type="entry name" value="Pept_S26A_signal_pept_1"/>
</dbReference>
<evidence type="ECO:0000256" key="2">
    <source>
        <dbReference type="ARBA" id="ARBA00009370"/>
    </source>
</evidence>
<organism evidence="4 5">
    <name type="scientific">Microbispora corallina</name>
    <dbReference type="NCBI Taxonomy" id="83302"/>
    <lineage>
        <taxon>Bacteria</taxon>
        <taxon>Bacillati</taxon>
        <taxon>Actinomycetota</taxon>
        <taxon>Actinomycetes</taxon>
        <taxon>Streptosporangiales</taxon>
        <taxon>Streptosporangiaceae</taxon>
        <taxon>Microbispora</taxon>
    </lineage>
</organism>
<feature type="domain" description="Peptidase S26" evidence="3">
    <location>
        <begin position="6"/>
        <end position="96"/>
    </location>
</feature>
<reference evidence="4 5" key="1">
    <citation type="submission" date="2021-01" db="EMBL/GenBank/DDBJ databases">
        <title>Whole genome shotgun sequence of Microbispora corallina NBRC 16416.</title>
        <authorList>
            <person name="Komaki H."/>
            <person name="Tamura T."/>
        </authorList>
    </citation>
    <scope>NUCLEOTIDE SEQUENCE [LARGE SCALE GENOMIC DNA]</scope>
    <source>
        <strain evidence="4 5">NBRC 16416</strain>
    </source>
</reference>
<comment type="similarity">
    <text evidence="2">Belongs to the peptidase S26 family.</text>
</comment>
<name>A0ABQ4G291_9ACTN</name>
<keyword evidence="5" id="KW-1185">Reference proteome</keyword>
<dbReference type="RefSeq" id="WP_204058559.1">
    <property type="nucleotide sequence ID" value="NZ_BAAAGP010000012.1"/>
</dbReference>
<proteinExistence type="inferred from homology"/>
<dbReference type="CDD" id="cd06462">
    <property type="entry name" value="Peptidase_S24_S26"/>
    <property type="match status" value="1"/>
</dbReference>
<dbReference type="InterPro" id="IPR036286">
    <property type="entry name" value="LexA/Signal_pep-like_sf"/>
</dbReference>
<evidence type="ECO:0000256" key="1">
    <source>
        <dbReference type="ARBA" id="ARBA00004401"/>
    </source>
</evidence>
<dbReference type="Pfam" id="PF10502">
    <property type="entry name" value="Peptidase_S26"/>
    <property type="match status" value="2"/>
</dbReference>
<accession>A0ABQ4G291</accession>
<evidence type="ECO:0000259" key="3">
    <source>
        <dbReference type="Pfam" id="PF10502"/>
    </source>
</evidence>
<dbReference type="InterPro" id="IPR019533">
    <property type="entry name" value="Peptidase_S26"/>
</dbReference>
<dbReference type="Proteomes" id="UP000603904">
    <property type="component" value="Unassembled WGS sequence"/>
</dbReference>
<feature type="domain" description="Peptidase S26" evidence="3">
    <location>
        <begin position="109"/>
        <end position="144"/>
    </location>
</feature>
<dbReference type="EMBL" id="BOOC01000020">
    <property type="protein sequence ID" value="GIH41198.1"/>
    <property type="molecule type" value="Genomic_DNA"/>
</dbReference>
<comment type="subcellular location">
    <subcellularLocation>
        <location evidence="1">Cell membrane</location>
        <topology evidence="1">Single-pass type II membrane protein</topology>
    </subcellularLocation>
</comment>